<accession>A0A0P0VWJ3</accession>
<dbReference type="Gramene" id="Os03t0309250-00">
    <property type="protein sequence ID" value="Os03t0309250-00"/>
    <property type="gene ID" value="Os03g0309250"/>
</dbReference>
<protein>
    <submittedName>
        <fullName evidence="2">Os03g0309250 protein</fullName>
    </submittedName>
</protein>
<dbReference type="PaxDb" id="39947-A0A0P0VWJ3"/>
<evidence type="ECO:0000313" key="2">
    <source>
        <dbReference type="EMBL" id="BAS83846.1"/>
    </source>
</evidence>
<evidence type="ECO:0000313" key="3">
    <source>
        <dbReference type="Proteomes" id="UP000059680"/>
    </source>
</evidence>
<dbReference type="Proteomes" id="UP000059680">
    <property type="component" value="Chromosome 3"/>
</dbReference>
<sequence length="74" mass="8092">MTKPSTETTTCTTTSSKTTTTTKATATTEASSATQRLLLKEPCLSGRHQNKHRGQCRERQGPHTSPRPPHEARS</sequence>
<dbReference type="EMBL" id="AP014959">
    <property type="protein sequence ID" value="BAS83846.1"/>
    <property type="molecule type" value="Genomic_DNA"/>
</dbReference>
<dbReference type="AlphaFoldDB" id="A0A0P0VWJ3"/>
<feature type="region of interest" description="Disordered" evidence="1">
    <location>
        <begin position="1"/>
        <end position="74"/>
    </location>
</feature>
<proteinExistence type="predicted"/>
<name>A0A0P0VWJ3_ORYSJ</name>
<reference evidence="2 3" key="2">
    <citation type="journal article" date="2013" name="Plant Cell Physiol.">
        <title>Rice Annotation Project Database (RAP-DB): an integrative and interactive database for rice genomics.</title>
        <authorList>
            <person name="Sakai H."/>
            <person name="Lee S.S."/>
            <person name="Tanaka T."/>
            <person name="Numa H."/>
            <person name="Kim J."/>
            <person name="Kawahara Y."/>
            <person name="Wakimoto H."/>
            <person name="Yang C.C."/>
            <person name="Iwamoto M."/>
            <person name="Abe T."/>
            <person name="Yamada Y."/>
            <person name="Muto A."/>
            <person name="Inokuchi H."/>
            <person name="Ikemura T."/>
            <person name="Matsumoto T."/>
            <person name="Sasaki T."/>
            <person name="Itoh T."/>
        </authorList>
    </citation>
    <scope>NUCLEOTIDE SEQUENCE [LARGE SCALE GENOMIC DNA]</scope>
    <source>
        <strain evidence="3">cv. Nipponbare</strain>
    </source>
</reference>
<feature type="compositionally biased region" description="Low complexity" evidence="1">
    <location>
        <begin position="1"/>
        <end position="34"/>
    </location>
</feature>
<evidence type="ECO:0000256" key="1">
    <source>
        <dbReference type="SAM" id="MobiDB-lite"/>
    </source>
</evidence>
<keyword evidence="3" id="KW-1185">Reference proteome</keyword>
<reference evidence="3" key="1">
    <citation type="journal article" date="2005" name="Nature">
        <title>The map-based sequence of the rice genome.</title>
        <authorList>
            <consortium name="International rice genome sequencing project (IRGSP)"/>
            <person name="Matsumoto T."/>
            <person name="Wu J."/>
            <person name="Kanamori H."/>
            <person name="Katayose Y."/>
            <person name="Fujisawa M."/>
            <person name="Namiki N."/>
            <person name="Mizuno H."/>
            <person name="Yamamoto K."/>
            <person name="Antonio B.A."/>
            <person name="Baba T."/>
            <person name="Sakata K."/>
            <person name="Nagamura Y."/>
            <person name="Aoki H."/>
            <person name="Arikawa K."/>
            <person name="Arita K."/>
            <person name="Bito T."/>
            <person name="Chiden Y."/>
            <person name="Fujitsuka N."/>
            <person name="Fukunaka R."/>
            <person name="Hamada M."/>
            <person name="Harada C."/>
            <person name="Hayashi A."/>
            <person name="Hijishita S."/>
            <person name="Honda M."/>
            <person name="Hosokawa S."/>
            <person name="Ichikawa Y."/>
            <person name="Idonuma A."/>
            <person name="Iijima M."/>
            <person name="Ikeda M."/>
            <person name="Ikeno M."/>
            <person name="Ito K."/>
            <person name="Ito S."/>
            <person name="Ito T."/>
            <person name="Ito Y."/>
            <person name="Ito Y."/>
            <person name="Iwabuchi A."/>
            <person name="Kamiya K."/>
            <person name="Karasawa W."/>
            <person name="Kurita K."/>
            <person name="Katagiri S."/>
            <person name="Kikuta A."/>
            <person name="Kobayashi H."/>
            <person name="Kobayashi N."/>
            <person name="Machita K."/>
            <person name="Maehara T."/>
            <person name="Masukawa M."/>
            <person name="Mizubayashi T."/>
            <person name="Mukai Y."/>
            <person name="Nagasaki H."/>
            <person name="Nagata Y."/>
            <person name="Naito S."/>
            <person name="Nakashima M."/>
            <person name="Nakama Y."/>
            <person name="Nakamichi Y."/>
            <person name="Nakamura M."/>
            <person name="Meguro A."/>
            <person name="Negishi M."/>
            <person name="Ohta I."/>
            <person name="Ohta T."/>
            <person name="Okamoto M."/>
            <person name="Ono N."/>
            <person name="Saji S."/>
            <person name="Sakaguchi M."/>
            <person name="Sakai K."/>
            <person name="Shibata M."/>
            <person name="Shimokawa T."/>
            <person name="Song J."/>
            <person name="Takazaki Y."/>
            <person name="Terasawa K."/>
            <person name="Tsugane M."/>
            <person name="Tsuji K."/>
            <person name="Ueda S."/>
            <person name="Waki K."/>
            <person name="Yamagata H."/>
            <person name="Yamamoto M."/>
            <person name="Yamamoto S."/>
            <person name="Yamane H."/>
            <person name="Yoshiki S."/>
            <person name="Yoshihara R."/>
            <person name="Yukawa K."/>
            <person name="Zhong H."/>
            <person name="Yano M."/>
            <person name="Yuan Q."/>
            <person name="Ouyang S."/>
            <person name="Liu J."/>
            <person name="Jones K.M."/>
            <person name="Gansberger K."/>
            <person name="Moffat K."/>
            <person name="Hill J."/>
            <person name="Bera J."/>
            <person name="Fadrosh D."/>
            <person name="Jin S."/>
            <person name="Johri S."/>
            <person name="Kim M."/>
            <person name="Overton L."/>
            <person name="Reardon M."/>
            <person name="Tsitrin T."/>
            <person name="Vuong H."/>
            <person name="Weaver B."/>
            <person name="Ciecko A."/>
            <person name="Tallon L."/>
            <person name="Jackson J."/>
            <person name="Pai G."/>
            <person name="Aken S.V."/>
            <person name="Utterback T."/>
            <person name="Reidmuller S."/>
            <person name="Feldblyum T."/>
            <person name="Hsiao J."/>
            <person name="Zismann V."/>
            <person name="Iobst S."/>
            <person name="de Vazeille A.R."/>
            <person name="Buell C.R."/>
            <person name="Ying K."/>
            <person name="Li Y."/>
            <person name="Lu T."/>
            <person name="Huang Y."/>
            <person name="Zhao Q."/>
            <person name="Feng Q."/>
            <person name="Zhang L."/>
            <person name="Zhu J."/>
            <person name="Weng Q."/>
            <person name="Mu J."/>
            <person name="Lu Y."/>
            <person name="Fan D."/>
            <person name="Liu Y."/>
            <person name="Guan J."/>
            <person name="Zhang Y."/>
            <person name="Yu S."/>
            <person name="Liu X."/>
            <person name="Zhang Y."/>
            <person name="Hong G."/>
            <person name="Han B."/>
            <person name="Choisne N."/>
            <person name="Demange N."/>
            <person name="Orjeda G."/>
            <person name="Samain S."/>
            <person name="Cattolico L."/>
            <person name="Pelletier E."/>
            <person name="Couloux A."/>
            <person name="Segurens B."/>
            <person name="Wincker P."/>
            <person name="D'Hont A."/>
            <person name="Scarpelli C."/>
            <person name="Weissenbach J."/>
            <person name="Salanoubat M."/>
            <person name="Quetier F."/>
            <person name="Yu Y."/>
            <person name="Kim H.R."/>
            <person name="Rambo T."/>
            <person name="Currie J."/>
            <person name="Collura K."/>
            <person name="Luo M."/>
            <person name="Yang T."/>
            <person name="Ammiraju J.S.S."/>
            <person name="Engler F."/>
            <person name="Soderlund C."/>
            <person name="Wing R.A."/>
            <person name="Palmer L.E."/>
            <person name="de la Bastide M."/>
            <person name="Spiegel L."/>
            <person name="Nascimento L."/>
            <person name="Zutavern T."/>
            <person name="O'Shaughnessy A."/>
            <person name="Dike S."/>
            <person name="Dedhia N."/>
            <person name="Preston R."/>
            <person name="Balija V."/>
            <person name="McCombie W.R."/>
            <person name="Chow T."/>
            <person name="Chen H."/>
            <person name="Chung M."/>
            <person name="Chen C."/>
            <person name="Shaw J."/>
            <person name="Wu H."/>
            <person name="Hsiao K."/>
            <person name="Chao Y."/>
            <person name="Chu M."/>
            <person name="Cheng C."/>
            <person name="Hour A."/>
            <person name="Lee P."/>
            <person name="Lin S."/>
            <person name="Lin Y."/>
            <person name="Liou J."/>
            <person name="Liu S."/>
            <person name="Hsing Y."/>
            <person name="Raghuvanshi S."/>
            <person name="Mohanty A."/>
            <person name="Bharti A.K."/>
            <person name="Gaur A."/>
            <person name="Gupta V."/>
            <person name="Kumar D."/>
            <person name="Ravi V."/>
            <person name="Vij S."/>
            <person name="Kapur A."/>
            <person name="Khurana P."/>
            <person name="Khurana P."/>
            <person name="Khurana J.P."/>
            <person name="Tyagi A.K."/>
            <person name="Gaikwad K."/>
            <person name="Singh A."/>
            <person name="Dalal V."/>
            <person name="Srivastava S."/>
            <person name="Dixit A."/>
            <person name="Pal A.K."/>
            <person name="Ghazi I.A."/>
            <person name="Yadav M."/>
            <person name="Pandit A."/>
            <person name="Bhargava A."/>
            <person name="Sureshbabu K."/>
            <person name="Batra K."/>
            <person name="Sharma T.R."/>
            <person name="Mohapatra T."/>
            <person name="Singh N.K."/>
            <person name="Messing J."/>
            <person name="Nelson A.B."/>
            <person name="Fuks G."/>
            <person name="Kavchok S."/>
            <person name="Keizer G."/>
            <person name="Linton E."/>
            <person name="Llaca V."/>
            <person name="Song R."/>
            <person name="Tanyolac B."/>
            <person name="Young S."/>
            <person name="Ho-Il K."/>
            <person name="Hahn J.H."/>
            <person name="Sangsakoo G."/>
            <person name="Vanavichit A."/>
            <person name="de Mattos Luiz.A.T."/>
            <person name="Zimmer P.D."/>
            <person name="Malone G."/>
            <person name="Dellagostin O."/>
            <person name="de Oliveira A.C."/>
            <person name="Bevan M."/>
            <person name="Bancroft I."/>
            <person name="Minx P."/>
            <person name="Cordum H."/>
            <person name="Wilson R."/>
            <person name="Cheng Z."/>
            <person name="Jin W."/>
            <person name="Jiang J."/>
            <person name="Leong S.A."/>
            <person name="Iwama H."/>
            <person name="Gojobori T."/>
            <person name="Itoh T."/>
            <person name="Niimura Y."/>
            <person name="Fujii Y."/>
            <person name="Habara T."/>
            <person name="Sakai H."/>
            <person name="Sato Y."/>
            <person name="Wilson G."/>
            <person name="Kumar K."/>
            <person name="McCouch S."/>
            <person name="Juretic N."/>
            <person name="Hoen D."/>
            <person name="Wright S."/>
            <person name="Bruskiewich R."/>
            <person name="Bureau T."/>
            <person name="Miyao A."/>
            <person name="Hirochika H."/>
            <person name="Nishikawa T."/>
            <person name="Kadowaki K."/>
            <person name="Sugiura M."/>
            <person name="Burr B."/>
            <person name="Sasaki T."/>
        </authorList>
    </citation>
    <scope>NUCLEOTIDE SEQUENCE [LARGE SCALE GENOMIC DNA]</scope>
    <source>
        <strain evidence="3">cv. Nipponbare</strain>
    </source>
</reference>
<dbReference type="InParanoid" id="A0A0P0VWJ3"/>
<organism evidence="2 3">
    <name type="scientific">Oryza sativa subsp. japonica</name>
    <name type="common">Rice</name>
    <dbReference type="NCBI Taxonomy" id="39947"/>
    <lineage>
        <taxon>Eukaryota</taxon>
        <taxon>Viridiplantae</taxon>
        <taxon>Streptophyta</taxon>
        <taxon>Embryophyta</taxon>
        <taxon>Tracheophyta</taxon>
        <taxon>Spermatophyta</taxon>
        <taxon>Magnoliopsida</taxon>
        <taxon>Liliopsida</taxon>
        <taxon>Poales</taxon>
        <taxon>Poaceae</taxon>
        <taxon>BOP clade</taxon>
        <taxon>Oryzoideae</taxon>
        <taxon>Oryzeae</taxon>
        <taxon>Oryzinae</taxon>
        <taxon>Oryza</taxon>
        <taxon>Oryza sativa</taxon>
    </lineage>
</organism>
<reference evidence="2 3" key="3">
    <citation type="journal article" date="2013" name="Rice">
        <title>Improvement of the Oryza sativa Nipponbare reference genome using next generation sequence and optical map data.</title>
        <authorList>
            <person name="Kawahara Y."/>
            <person name="de la Bastide M."/>
            <person name="Hamilton J.P."/>
            <person name="Kanamori H."/>
            <person name="McCombie W.R."/>
            <person name="Ouyang S."/>
            <person name="Schwartz D.C."/>
            <person name="Tanaka T."/>
            <person name="Wu J."/>
            <person name="Zhou S."/>
            <person name="Childs K.L."/>
            <person name="Davidson R.M."/>
            <person name="Lin H."/>
            <person name="Quesada-Ocampo L."/>
            <person name="Vaillancourt B."/>
            <person name="Sakai H."/>
            <person name="Lee S.S."/>
            <person name="Kim J."/>
            <person name="Numa H."/>
            <person name="Itoh T."/>
            <person name="Buell C.R."/>
            <person name="Matsumoto T."/>
        </authorList>
    </citation>
    <scope>NUCLEOTIDE SEQUENCE [LARGE SCALE GENOMIC DNA]</scope>
    <source>
        <strain evidence="3">cv. Nipponbare</strain>
    </source>
</reference>
<gene>
    <name evidence="2" type="ordered locus">Os03g0309250</name>
    <name evidence="2" type="ORF">OSNPB_030309250</name>
</gene>